<dbReference type="PANTHER" id="PTHR14663">
    <property type="entry name" value="METHYLTRANSFERASE NSUN7-RELATED"/>
    <property type="match status" value="1"/>
</dbReference>
<reference evidence="1 3" key="2">
    <citation type="journal article" date="2013" name="Nature">
        <title>Insights into bilaterian evolution from three spiralian genomes.</title>
        <authorList>
            <person name="Simakov O."/>
            <person name="Marletaz F."/>
            <person name="Cho S.J."/>
            <person name="Edsinger-Gonzales E."/>
            <person name="Havlak P."/>
            <person name="Hellsten U."/>
            <person name="Kuo D.H."/>
            <person name="Larsson T."/>
            <person name="Lv J."/>
            <person name="Arendt D."/>
            <person name="Savage R."/>
            <person name="Osoegawa K."/>
            <person name="de Jong P."/>
            <person name="Grimwood J."/>
            <person name="Chapman J.A."/>
            <person name="Shapiro H."/>
            <person name="Aerts A."/>
            <person name="Otillar R.P."/>
            <person name="Terry A.Y."/>
            <person name="Boore J.L."/>
            <person name="Grigoriev I.V."/>
            <person name="Lindberg D.R."/>
            <person name="Seaver E.C."/>
            <person name="Weisblat D.A."/>
            <person name="Putnam N.H."/>
            <person name="Rokhsar D.S."/>
        </authorList>
    </citation>
    <scope>NUCLEOTIDE SEQUENCE</scope>
</reference>
<organism evidence="2 3">
    <name type="scientific">Helobdella robusta</name>
    <name type="common">Californian leech</name>
    <dbReference type="NCBI Taxonomy" id="6412"/>
    <lineage>
        <taxon>Eukaryota</taxon>
        <taxon>Metazoa</taxon>
        <taxon>Spiralia</taxon>
        <taxon>Lophotrochozoa</taxon>
        <taxon>Annelida</taxon>
        <taxon>Clitellata</taxon>
        <taxon>Hirudinea</taxon>
        <taxon>Rhynchobdellida</taxon>
        <taxon>Glossiphoniidae</taxon>
        <taxon>Helobdella</taxon>
    </lineage>
</organism>
<dbReference type="GeneID" id="20205095"/>
<reference evidence="3" key="1">
    <citation type="submission" date="2012-12" db="EMBL/GenBank/DDBJ databases">
        <authorList>
            <person name="Hellsten U."/>
            <person name="Grimwood J."/>
            <person name="Chapman J.A."/>
            <person name="Shapiro H."/>
            <person name="Aerts A."/>
            <person name="Otillar R.P."/>
            <person name="Terry A.Y."/>
            <person name="Boore J.L."/>
            <person name="Simakov O."/>
            <person name="Marletaz F."/>
            <person name="Cho S.-J."/>
            <person name="Edsinger-Gonzales E."/>
            <person name="Havlak P."/>
            <person name="Kuo D.-H."/>
            <person name="Larsson T."/>
            <person name="Lv J."/>
            <person name="Arendt D."/>
            <person name="Savage R."/>
            <person name="Osoegawa K."/>
            <person name="de Jong P."/>
            <person name="Lindberg D.R."/>
            <person name="Seaver E.C."/>
            <person name="Weisblat D.A."/>
            <person name="Putnam N.H."/>
            <person name="Grigoriev I.V."/>
            <person name="Rokhsar D.S."/>
        </authorList>
    </citation>
    <scope>NUCLEOTIDE SEQUENCE</scope>
</reference>
<dbReference type="STRING" id="6412.T1F8E6"/>
<sequence>MHLQFFADLTALKDLALGSSDESRINSLKSDQRNLMRNVLINKVQGLLGWVYYTRSLTDEENKQTVLDALGYYETQKPNKPPFKPSPPTVPLSQDDVEGFDQFEKGQYLTFYPSCFGNGCFFAVLLREVSLLTSFIELKLYLNHFNPKDCKTQHAFIPKPRCKITNKMANRQELSTLPPETNDVIVYNGNINAVIQAQNI</sequence>
<evidence type="ECO:0000313" key="3">
    <source>
        <dbReference type="Proteomes" id="UP000015101"/>
    </source>
</evidence>
<dbReference type="InterPro" id="IPR042620">
    <property type="entry name" value="NSUN7"/>
</dbReference>
<dbReference type="AlphaFoldDB" id="T1F8E6"/>
<name>T1F8E6_HELRO</name>
<dbReference type="EMBL" id="AMQM01005017">
    <property type="status" value="NOT_ANNOTATED_CDS"/>
    <property type="molecule type" value="Genomic_DNA"/>
</dbReference>
<keyword evidence="3" id="KW-1185">Reference proteome</keyword>
<dbReference type="EMBL" id="KB096743">
    <property type="protein sequence ID" value="ESO01743.1"/>
    <property type="molecule type" value="Genomic_DNA"/>
</dbReference>
<reference evidence="2" key="3">
    <citation type="submission" date="2015-06" db="UniProtKB">
        <authorList>
            <consortium name="EnsemblMetazoa"/>
        </authorList>
    </citation>
    <scope>IDENTIFICATION</scope>
</reference>
<dbReference type="Gene3D" id="3.40.50.150">
    <property type="entry name" value="Vaccinia Virus protein VP39"/>
    <property type="match status" value="1"/>
</dbReference>
<evidence type="ECO:0000313" key="1">
    <source>
        <dbReference type="EMBL" id="ESO01743.1"/>
    </source>
</evidence>
<accession>T1F8E6</accession>
<dbReference type="KEGG" id="hro:HELRODRAFT_174727"/>
<dbReference type="PANTHER" id="PTHR14663:SF2">
    <property type="entry name" value="METHYLTRANSFERASE NSUN7-RELATED"/>
    <property type="match status" value="1"/>
</dbReference>
<dbReference type="RefSeq" id="XP_009020397.1">
    <property type="nucleotide sequence ID" value="XM_009022149.1"/>
</dbReference>
<dbReference type="EnsemblMetazoa" id="HelroT174727">
    <property type="protein sequence ID" value="HelroP174727"/>
    <property type="gene ID" value="HelroG174727"/>
</dbReference>
<dbReference type="HOGENOM" id="CLU_1367553_0_0_1"/>
<evidence type="ECO:0000313" key="2">
    <source>
        <dbReference type="EnsemblMetazoa" id="HelroP174727"/>
    </source>
</evidence>
<dbReference type="CTD" id="20205095"/>
<dbReference type="OrthoDB" id="6817893at2759"/>
<dbReference type="InParanoid" id="T1F8E6"/>
<dbReference type="InterPro" id="IPR029063">
    <property type="entry name" value="SAM-dependent_MTases_sf"/>
</dbReference>
<protein>
    <submittedName>
        <fullName evidence="1 2">Uncharacterized protein</fullName>
    </submittedName>
</protein>
<proteinExistence type="predicted"/>
<dbReference type="Proteomes" id="UP000015101">
    <property type="component" value="Unassembled WGS sequence"/>
</dbReference>
<gene>
    <name evidence="2" type="primary">20205095</name>
    <name evidence="1" type="ORF">HELRODRAFT_174727</name>
</gene>